<keyword evidence="3" id="KW-1185">Reference proteome</keyword>
<dbReference type="EMBL" id="MLYV02000787">
    <property type="protein sequence ID" value="PSR77569.1"/>
    <property type="molecule type" value="Genomic_DNA"/>
</dbReference>
<feature type="region of interest" description="Disordered" evidence="1">
    <location>
        <begin position="1"/>
        <end position="33"/>
    </location>
</feature>
<gene>
    <name evidence="2" type="ORF">PHLCEN_2v7759</name>
</gene>
<name>A0A2R6NVZ9_9APHY</name>
<organism evidence="2 3">
    <name type="scientific">Hermanssonia centrifuga</name>
    <dbReference type="NCBI Taxonomy" id="98765"/>
    <lineage>
        <taxon>Eukaryota</taxon>
        <taxon>Fungi</taxon>
        <taxon>Dikarya</taxon>
        <taxon>Basidiomycota</taxon>
        <taxon>Agaricomycotina</taxon>
        <taxon>Agaricomycetes</taxon>
        <taxon>Polyporales</taxon>
        <taxon>Meruliaceae</taxon>
        <taxon>Hermanssonia</taxon>
    </lineage>
</organism>
<evidence type="ECO:0000313" key="2">
    <source>
        <dbReference type="EMBL" id="PSR77569.1"/>
    </source>
</evidence>
<feature type="compositionally biased region" description="Low complexity" evidence="1">
    <location>
        <begin position="19"/>
        <end position="30"/>
    </location>
</feature>
<proteinExistence type="predicted"/>
<reference evidence="2 3" key="1">
    <citation type="submission" date="2018-02" db="EMBL/GenBank/DDBJ databases">
        <title>Genome sequence of the basidiomycete white-rot fungus Phlebia centrifuga.</title>
        <authorList>
            <person name="Granchi Z."/>
            <person name="Peng M."/>
            <person name="de Vries R.P."/>
            <person name="Hilden K."/>
            <person name="Makela M.R."/>
            <person name="Grigoriev I."/>
            <person name="Riley R."/>
        </authorList>
    </citation>
    <scope>NUCLEOTIDE SEQUENCE [LARGE SCALE GENOMIC DNA]</scope>
    <source>
        <strain evidence="2 3">FBCC195</strain>
    </source>
</reference>
<sequence>MQNPTHGEKGKDVMYKTNSSSPPGSSTPSPRCHLQRTISLSSTSSCSSPHSYIYHDLNPWPSSPCDLEELQEEEDEFLVPNEDLLRPADYRDKGKGTNGSFLRRRMWQNPSSPPSVSDTAPDLLPGDGEEEGGKPRRTRSGSLLRRLRSASQSSSVQVPPSIKITIPESELPKKQDCCTVQVYPVTDEESDFIAAHEPEQPLAMSPDYYYSAATGRRDSTLLAQLRAADLQWRTRVYRVKSRISTSQRNVSMWMDEKFGNMARNSQ</sequence>
<dbReference type="Proteomes" id="UP000186601">
    <property type="component" value="Unassembled WGS sequence"/>
</dbReference>
<feature type="region of interest" description="Disordered" evidence="1">
    <location>
        <begin position="62"/>
        <end position="159"/>
    </location>
</feature>
<dbReference type="AlphaFoldDB" id="A0A2R6NVZ9"/>
<feature type="compositionally biased region" description="Basic and acidic residues" evidence="1">
    <location>
        <begin position="1"/>
        <end position="14"/>
    </location>
</feature>
<feature type="compositionally biased region" description="Polar residues" evidence="1">
    <location>
        <begin position="108"/>
        <end position="118"/>
    </location>
</feature>
<feature type="compositionally biased region" description="Basic and acidic residues" evidence="1">
    <location>
        <begin position="83"/>
        <end position="95"/>
    </location>
</feature>
<accession>A0A2R6NVZ9</accession>
<comment type="caution">
    <text evidence="2">The sequence shown here is derived from an EMBL/GenBank/DDBJ whole genome shotgun (WGS) entry which is preliminary data.</text>
</comment>
<feature type="compositionally biased region" description="Acidic residues" evidence="1">
    <location>
        <begin position="66"/>
        <end position="77"/>
    </location>
</feature>
<evidence type="ECO:0000313" key="3">
    <source>
        <dbReference type="Proteomes" id="UP000186601"/>
    </source>
</evidence>
<evidence type="ECO:0000256" key="1">
    <source>
        <dbReference type="SAM" id="MobiDB-lite"/>
    </source>
</evidence>
<protein>
    <submittedName>
        <fullName evidence="2">Uncharacterized protein</fullName>
    </submittedName>
</protein>
<feature type="compositionally biased region" description="Low complexity" evidence="1">
    <location>
        <begin position="140"/>
        <end position="155"/>
    </location>
</feature>